<dbReference type="Gene3D" id="3.10.180.10">
    <property type="entry name" value="2,3-Dihydroxybiphenyl 1,2-Dioxygenase, domain 1"/>
    <property type="match status" value="1"/>
</dbReference>
<evidence type="ECO:0000259" key="1">
    <source>
        <dbReference type="PROSITE" id="PS51819"/>
    </source>
</evidence>
<protein>
    <submittedName>
        <fullName evidence="2">VOC family protein</fullName>
    </submittedName>
</protein>
<dbReference type="InterPro" id="IPR037523">
    <property type="entry name" value="VOC_core"/>
</dbReference>
<evidence type="ECO:0000313" key="3">
    <source>
        <dbReference type="Proteomes" id="UP000679247"/>
    </source>
</evidence>
<dbReference type="CDD" id="cd06587">
    <property type="entry name" value="VOC"/>
    <property type="match status" value="1"/>
</dbReference>
<organism evidence="2 3">
    <name type="scientific">Cytobacillus gottheilii</name>
    <dbReference type="NCBI Taxonomy" id="859144"/>
    <lineage>
        <taxon>Bacteria</taxon>
        <taxon>Bacillati</taxon>
        <taxon>Bacillota</taxon>
        <taxon>Bacilli</taxon>
        <taxon>Bacillales</taxon>
        <taxon>Bacillaceae</taxon>
        <taxon>Cytobacillus</taxon>
    </lineage>
</organism>
<dbReference type="Proteomes" id="UP000679247">
    <property type="component" value="Chromosome"/>
</dbReference>
<accession>A0ABX8FCY1</accession>
<dbReference type="Pfam" id="PF00903">
    <property type="entry name" value="Glyoxalase"/>
    <property type="match status" value="1"/>
</dbReference>
<dbReference type="PROSITE" id="PS51819">
    <property type="entry name" value="VOC"/>
    <property type="match status" value="1"/>
</dbReference>
<dbReference type="RefSeq" id="WP_066449886.1">
    <property type="nucleotide sequence ID" value="NZ_CP071709.1"/>
</dbReference>
<name>A0ABX8FCY1_9BACI</name>
<dbReference type="InterPro" id="IPR029068">
    <property type="entry name" value="Glyas_Bleomycin-R_OHBP_Dase"/>
</dbReference>
<gene>
    <name evidence="2" type="ORF">J1899_03680</name>
</gene>
<sequence>MNQQKLVRVGTQYIPVENPEQAANWYKEILAADISYCDRDKAIVNFANQSFFLVKGKDGESANFIDYYGEKRFSMTFEVNGLENLQALHKELKEKGVAIGEIEDRGHAGRNFVFSDRDGNLFDVWSELSPAYK</sequence>
<dbReference type="InterPro" id="IPR004360">
    <property type="entry name" value="Glyas_Fos-R_dOase_dom"/>
</dbReference>
<reference evidence="2 3" key="1">
    <citation type="submission" date="2021-03" db="EMBL/GenBank/DDBJ databases">
        <title>The first data on the complete genome of the tetrodotoxin-producing bacterium.</title>
        <authorList>
            <person name="Melnikova D.I."/>
            <person name="Nijland R."/>
            <person name="Magarlamov T.Y."/>
        </authorList>
    </citation>
    <scope>NUCLEOTIDE SEQUENCE [LARGE SCALE GENOMIC DNA]</scope>
    <source>
        <strain evidence="2 3">1839</strain>
    </source>
</reference>
<keyword evidence="3" id="KW-1185">Reference proteome</keyword>
<dbReference type="EMBL" id="CP071709">
    <property type="protein sequence ID" value="QVY62218.1"/>
    <property type="molecule type" value="Genomic_DNA"/>
</dbReference>
<feature type="domain" description="VOC" evidence="1">
    <location>
        <begin position="8"/>
        <end position="127"/>
    </location>
</feature>
<evidence type="ECO:0000313" key="2">
    <source>
        <dbReference type="EMBL" id="QVY62218.1"/>
    </source>
</evidence>
<proteinExistence type="predicted"/>
<dbReference type="SUPFAM" id="SSF54593">
    <property type="entry name" value="Glyoxalase/Bleomycin resistance protein/Dihydroxybiphenyl dioxygenase"/>
    <property type="match status" value="1"/>
</dbReference>